<evidence type="ECO:0000256" key="6">
    <source>
        <dbReference type="ARBA" id="ARBA00022694"/>
    </source>
</evidence>
<evidence type="ECO:0000259" key="13">
    <source>
        <dbReference type="Pfam" id="PF01207"/>
    </source>
</evidence>
<dbReference type="SUPFAM" id="SSF51395">
    <property type="entry name" value="FMN-linked oxidoreductases"/>
    <property type="match status" value="1"/>
</dbReference>
<comment type="caution">
    <text evidence="14">The sequence shown here is derived from an EMBL/GenBank/DDBJ whole genome shotgun (WGS) entry which is preliminary data.</text>
</comment>
<keyword evidence="6 12" id="KW-0819">tRNA processing</keyword>
<dbReference type="Gene3D" id="1.10.1200.80">
    <property type="entry name" value="Putative flavin oxidoreducatase, domain 2"/>
    <property type="match status" value="1"/>
</dbReference>
<evidence type="ECO:0000256" key="9">
    <source>
        <dbReference type="ARBA" id="ARBA00023002"/>
    </source>
</evidence>
<evidence type="ECO:0000256" key="8">
    <source>
        <dbReference type="ARBA" id="ARBA00022884"/>
    </source>
</evidence>
<evidence type="ECO:0000256" key="12">
    <source>
        <dbReference type="PIRNR" id="PIRNR006621"/>
    </source>
</evidence>
<dbReference type="CDD" id="cd02801">
    <property type="entry name" value="DUS_like_FMN"/>
    <property type="match status" value="1"/>
</dbReference>
<proteinExistence type="inferred from homology"/>
<name>A0ABQ5V9I4_9PROT</name>
<evidence type="ECO:0000256" key="5">
    <source>
        <dbReference type="ARBA" id="ARBA00022643"/>
    </source>
</evidence>
<dbReference type="InterPro" id="IPR035587">
    <property type="entry name" value="DUS-like_FMN-bd"/>
</dbReference>
<dbReference type="InterPro" id="IPR018517">
    <property type="entry name" value="tRNA_hU_synthase_CS"/>
</dbReference>
<dbReference type="Proteomes" id="UP001161391">
    <property type="component" value="Unassembled WGS sequence"/>
</dbReference>
<keyword evidence="8" id="KW-0694">RNA-binding</keyword>
<reference evidence="14" key="1">
    <citation type="journal article" date="2014" name="Int. J. Syst. Evol. Microbiol.">
        <title>Complete genome of a new Firmicutes species belonging to the dominant human colonic microbiota ('Ruminococcus bicirculans') reveals two chromosomes and a selective capacity to utilize plant glucans.</title>
        <authorList>
            <consortium name="NISC Comparative Sequencing Program"/>
            <person name="Wegmann U."/>
            <person name="Louis P."/>
            <person name="Goesmann A."/>
            <person name="Henrissat B."/>
            <person name="Duncan S.H."/>
            <person name="Flint H.J."/>
        </authorList>
    </citation>
    <scope>NUCLEOTIDE SEQUENCE</scope>
    <source>
        <strain evidence="14">NBRC 108219</strain>
    </source>
</reference>
<accession>A0ABQ5V9I4</accession>
<comment type="cofactor">
    <cofactor evidence="1 12">
        <name>FMN</name>
        <dbReference type="ChEBI" id="CHEBI:58210"/>
    </cofactor>
</comment>
<keyword evidence="15" id="KW-1185">Reference proteome</keyword>
<dbReference type="EMBL" id="BSNK01000001">
    <property type="protein sequence ID" value="GLQ23634.1"/>
    <property type="molecule type" value="Genomic_DNA"/>
</dbReference>
<comment type="function">
    <text evidence="2 12">Catalyzes the synthesis of 5,6-dihydrouridine (D), a modified base found in the D-loop of most tRNAs, via the reduction of the C5-C6 double bond in target uridines.</text>
</comment>
<dbReference type="PANTHER" id="PTHR45846">
    <property type="entry name" value="TRNA-DIHYDROURIDINE(47) SYNTHASE [NAD(P)(+)]-LIKE"/>
    <property type="match status" value="1"/>
</dbReference>
<reference evidence="14" key="2">
    <citation type="submission" date="2023-01" db="EMBL/GenBank/DDBJ databases">
        <title>Draft genome sequence of Algimonas ampicilliniresistens strain NBRC 108219.</title>
        <authorList>
            <person name="Sun Q."/>
            <person name="Mori K."/>
        </authorList>
    </citation>
    <scope>NUCLEOTIDE SEQUENCE</scope>
    <source>
        <strain evidence="14">NBRC 108219</strain>
    </source>
</reference>
<dbReference type="PANTHER" id="PTHR45846:SF1">
    <property type="entry name" value="TRNA-DIHYDROURIDINE(47) SYNTHASE [NAD(P)(+)]-LIKE"/>
    <property type="match status" value="1"/>
</dbReference>
<organism evidence="14 15">
    <name type="scientific">Algimonas ampicilliniresistens</name>
    <dbReference type="NCBI Taxonomy" id="1298735"/>
    <lineage>
        <taxon>Bacteria</taxon>
        <taxon>Pseudomonadati</taxon>
        <taxon>Pseudomonadota</taxon>
        <taxon>Alphaproteobacteria</taxon>
        <taxon>Maricaulales</taxon>
        <taxon>Robiginitomaculaceae</taxon>
        <taxon>Algimonas</taxon>
    </lineage>
</organism>
<dbReference type="InterPro" id="IPR004652">
    <property type="entry name" value="DusB-like"/>
</dbReference>
<evidence type="ECO:0000256" key="4">
    <source>
        <dbReference type="ARBA" id="ARBA00022630"/>
    </source>
</evidence>
<evidence type="ECO:0000256" key="7">
    <source>
        <dbReference type="ARBA" id="ARBA00022857"/>
    </source>
</evidence>
<keyword evidence="3" id="KW-0820">tRNA-binding</keyword>
<dbReference type="InterPro" id="IPR024036">
    <property type="entry name" value="tRNA-dHydroUridine_Synthase_C"/>
</dbReference>
<protein>
    <recommendedName>
        <fullName evidence="12">tRNA-dihydrouridine synthase</fullName>
        <ecNumber evidence="12">1.3.1.-</ecNumber>
    </recommendedName>
</protein>
<dbReference type="InterPro" id="IPR001269">
    <property type="entry name" value="DUS_fam"/>
</dbReference>
<dbReference type="PIRSF" id="PIRSF006621">
    <property type="entry name" value="Dus"/>
    <property type="match status" value="1"/>
</dbReference>
<dbReference type="NCBIfam" id="TIGR00737">
    <property type="entry name" value="nifR3_yhdG"/>
    <property type="match status" value="1"/>
</dbReference>
<keyword evidence="5 12" id="KW-0288">FMN</keyword>
<comment type="catalytic activity">
    <reaction evidence="10">
        <text>a 5,6-dihydrouridine in tRNA + NADP(+) = a uridine in tRNA + NADPH + H(+)</text>
        <dbReference type="Rhea" id="RHEA:23624"/>
        <dbReference type="Rhea" id="RHEA-COMP:13339"/>
        <dbReference type="Rhea" id="RHEA-COMP:13887"/>
        <dbReference type="ChEBI" id="CHEBI:15378"/>
        <dbReference type="ChEBI" id="CHEBI:57783"/>
        <dbReference type="ChEBI" id="CHEBI:58349"/>
        <dbReference type="ChEBI" id="CHEBI:65315"/>
        <dbReference type="ChEBI" id="CHEBI:74443"/>
    </reaction>
</comment>
<dbReference type="InterPro" id="IPR013785">
    <property type="entry name" value="Aldolase_TIM"/>
</dbReference>
<feature type="domain" description="DUS-like FMN-binding" evidence="13">
    <location>
        <begin position="19"/>
        <end position="321"/>
    </location>
</feature>
<dbReference type="Pfam" id="PF01207">
    <property type="entry name" value="Dus"/>
    <property type="match status" value="1"/>
</dbReference>
<dbReference type="EC" id="1.3.1.-" evidence="12"/>
<evidence type="ECO:0000313" key="15">
    <source>
        <dbReference type="Proteomes" id="UP001161391"/>
    </source>
</evidence>
<comment type="similarity">
    <text evidence="12">Belongs to the dus family.</text>
</comment>
<evidence type="ECO:0000256" key="2">
    <source>
        <dbReference type="ARBA" id="ARBA00002790"/>
    </source>
</evidence>
<keyword evidence="9 12" id="KW-0560">Oxidoreductase</keyword>
<gene>
    <name evidence="14" type="primary">nifR3</name>
    <name evidence="14" type="ORF">GCM10007853_15080</name>
</gene>
<dbReference type="PROSITE" id="PS01136">
    <property type="entry name" value="UPF0034"/>
    <property type="match status" value="1"/>
</dbReference>
<keyword evidence="4 12" id="KW-0285">Flavoprotein</keyword>
<evidence type="ECO:0000313" key="14">
    <source>
        <dbReference type="EMBL" id="GLQ23634.1"/>
    </source>
</evidence>
<evidence type="ECO:0000256" key="11">
    <source>
        <dbReference type="ARBA" id="ARBA00048802"/>
    </source>
</evidence>
<comment type="catalytic activity">
    <reaction evidence="11">
        <text>a 5,6-dihydrouridine in tRNA + NAD(+) = a uridine in tRNA + NADH + H(+)</text>
        <dbReference type="Rhea" id="RHEA:54452"/>
        <dbReference type="Rhea" id="RHEA-COMP:13339"/>
        <dbReference type="Rhea" id="RHEA-COMP:13887"/>
        <dbReference type="ChEBI" id="CHEBI:15378"/>
        <dbReference type="ChEBI" id="CHEBI:57540"/>
        <dbReference type="ChEBI" id="CHEBI:57945"/>
        <dbReference type="ChEBI" id="CHEBI:65315"/>
        <dbReference type="ChEBI" id="CHEBI:74443"/>
    </reaction>
</comment>
<evidence type="ECO:0000256" key="1">
    <source>
        <dbReference type="ARBA" id="ARBA00001917"/>
    </source>
</evidence>
<keyword evidence="7" id="KW-0521">NADP</keyword>
<sequence length="332" mass="35369">MMPNPIQIGKLSLRSRVLVAPMSGVTDLPFRRILSRFSPGAVVSEMVAGEGLAKDDPENVARAAGGADIKPMAVQLVGRDPHWMAEGAKKLEDAGADLIDINFGCPARKVVTGMSGSALMREPALARDIVEAVVKAVSVPVSVKMRLGWDDASLNAPQIAADAVAVGAVAITVHGRTRCQFYEGVADWAAVRPTSEALSVPVFVNGDIADGSSAMTALARSGADGVMVGRSLIGRPWALSPIMAAVDGTAEPDRLSASEKTRHTLDHYAEMLDFYPERKAVRVARKHLIGYATEAGLKDDDPVRQRLARSDDPDEVHEILSNLFTDQRRSAA</sequence>
<dbReference type="Gene3D" id="3.20.20.70">
    <property type="entry name" value="Aldolase class I"/>
    <property type="match status" value="1"/>
</dbReference>
<evidence type="ECO:0000256" key="3">
    <source>
        <dbReference type="ARBA" id="ARBA00022555"/>
    </source>
</evidence>
<evidence type="ECO:0000256" key="10">
    <source>
        <dbReference type="ARBA" id="ARBA00048205"/>
    </source>
</evidence>